<feature type="signal peptide" evidence="1">
    <location>
        <begin position="1"/>
        <end position="20"/>
    </location>
</feature>
<dbReference type="AlphaFoldDB" id="A0A4R2Q2G5"/>
<sequence>MIRPAALALLAALTGVPVMAQSQLARDVLPELRRAGVSQDCISRLSQHDFAAIKGIRDSITLSPGNKLREMKFRAERGCGETRSFIFDIFN</sequence>
<dbReference type="OrthoDB" id="7873599at2"/>
<evidence type="ECO:0000313" key="2">
    <source>
        <dbReference type="EMBL" id="TCP40811.1"/>
    </source>
</evidence>
<accession>A0A4R2Q2G5</accession>
<feature type="chain" id="PRO_5020234380" description="YpeB-like protein with protease inhibitory function" evidence="1">
    <location>
        <begin position="21"/>
        <end position="91"/>
    </location>
</feature>
<gene>
    <name evidence="2" type="ORF">EV662_10624</name>
</gene>
<dbReference type="RefSeq" id="WP_132462093.1">
    <property type="nucleotide sequence ID" value="NZ_SLXP01000006.1"/>
</dbReference>
<keyword evidence="1" id="KW-0732">Signal</keyword>
<keyword evidence="3" id="KW-1185">Reference proteome</keyword>
<evidence type="ECO:0000313" key="3">
    <source>
        <dbReference type="Proteomes" id="UP000294835"/>
    </source>
</evidence>
<reference evidence="2 3" key="1">
    <citation type="submission" date="2019-03" db="EMBL/GenBank/DDBJ databases">
        <title>Genomic Encyclopedia of Type Strains, Phase IV (KMG-IV): sequencing the most valuable type-strain genomes for metagenomic binning, comparative biology and taxonomic classification.</title>
        <authorList>
            <person name="Goeker M."/>
        </authorList>
    </citation>
    <scope>NUCLEOTIDE SEQUENCE [LARGE SCALE GENOMIC DNA]</scope>
    <source>
        <strain evidence="2 3">DSM 18063</strain>
    </source>
</reference>
<comment type="caution">
    <text evidence="2">The sequence shown here is derived from an EMBL/GenBank/DDBJ whole genome shotgun (WGS) entry which is preliminary data.</text>
</comment>
<organism evidence="2 3">
    <name type="scientific">Rhodovulum marinum</name>
    <dbReference type="NCBI Taxonomy" id="320662"/>
    <lineage>
        <taxon>Bacteria</taxon>
        <taxon>Pseudomonadati</taxon>
        <taxon>Pseudomonadota</taxon>
        <taxon>Alphaproteobacteria</taxon>
        <taxon>Rhodobacterales</taxon>
        <taxon>Paracoccaceae</taxon>
        <taxon>Rhodovulum</taxon>
    </lineage>
</organism>
<evidence type="ECO:0008006" key="4">
    <source>
        <dbReference type="Google" id="ProtNLM"/>
    </source>
</evidence>
<dbReference type="EMBL" id="SLXP01000006">
    <property type="protein sequence ID" value="TCP40811.1"/>
    <property type="molecule type" value="Genomic_DNA"/>
</dbReference>
<dbReference type="Proteomes" id="UP000294835">
    <property type="component" value="Unassembled WGS sequence"/>
</dbReference>
<protein>
    <recommendedName>
        <fullName evidence="4">YpeB-like protein with protease inhibitory function</fullName>
    </recommendedName>
</protein>
<evidence type="ECO:0000256" key="1">
    <source>
        <dbReference type="SAM" id="SignalP"/>
    </source>
</evidence>
<proteinExistence type="predicted"/>
<name>A0A4R2Q2G5_9RHOB</name>